<organism evidence="2 3">
    <name type="scientific">Microthyrium microscopicum</name>
    <dbReference type="NCBI Taxonomy" id="703497"/>
    <lineage>
        <taxon>Eukaryota</taxon>
        <taxon>Fungi</taxon>
        <taxon>Dikarya</taxon>
        <taxon>Ascomycota</taxon>
        <taxon>Pezizomycotina</taxon>
        <taxon>Dothideomycetes</taxon>
        <taxon>Dothideomycetes incertae sedis</taxon>
        <taxon>Microthyriales</taxon>
        <taxon>Microthyriaceae</taxon>
        <taxon>Microthyrium</taxon>
    </lineage>
</organism>
<dbReference type="OrthoDB" id="542013at2759"/>
<evidence type="ECO:0000256" key="1">
    <source>
        <dbReference type="ARBA" id="ARBA00023002"/>
    </source>
</evidence>
<dbReference type="InterPro" id="IPR036291">
    <property type="entry name" value="NAD(P)-bd_dom_sf"/>
</dbReference>
<dbReference type="Gene3D" id="3.40.50.720">
    <property type="entry name" value="NAD(P)-binding Rossmann-like Domain"/>
    <property type="match status" value="1"/>
</dbReference>
<dbReference type="PANTHER" id="PTHR43157">
    <property type="entry name" value="PHOSPHATIDYLINOSITOL-GLYCAN BIOSYNTHESIS CLASS F PROTEIN-RELATED"/>
    <property type="match status" value="1"/>
</dbReference>
<dbReference type="Pfam" id="PF00106">
    <property type="entry name" value="adh_short"/>
    <property type="match status" value="1"/>
</dbReference>
<dbReference type="Proteomes" id="UP000799302">
    <property type="component" value="Unassembled WGS sequence"/>
</dbReference>
<dbReference type="PANTHER" id="PTHR43157:SF35">
    <property type="entry name" value="DEHYDROGENASE_REDUCTASE FAMILY PROTEIN, PUTATIVE-RELATED"/>
    <property type="match status" value="1"/>
</dbReference>
<dbReference type="InterPro" id="IPR002347">
    <property type="entry name" value="SDR_fam"/>
</dbReference>
<keyword evidence="3" id="KW-1185">Reference proteome</keyword>
<reference evidence="2" key="1">
    <citation type="journal article" date="2020" name="Stud. Mycol.">
        <title>101 Dothideomycetes genomes: a test case for predicting lifestyles and emergence of pathogens.</title>
        <authorList>
            <person name="Haridas S."/>
            <person name="Albert R."/>
            <person name="Binder M."/>
            <person name="Bloem J."/>
            <person name="Labutti K."/>
            <person name="Salamov A."/>
            <person name="Andreopoulos B."/>
            <person name="Baker S."/>
            <person name="Barry K."/>
            <person name="Bills G."/>
            <person name="Bluhm B."/>
            <person name="Cannon C."/>
            <person name="Castanera R."/>
            <person name="Culley D."/>
            <person name="Daum C."/>
            <person name="Ezra D."/>
            <person name="Gonzalez J."/>
            <person name="Henrissat B."/>
            <person name="Kuo A."/>
            <person name="Liang C."/>
            <person name="Lipzen A."/>
            <person name="Lutzoni F."/>
            <person name="Magnuson J."/>
            <person name="Mondo S."/>
            <person name="Nolan M."/>
            <person name="Ohm R."/>
            <person name="Pangilinan J."/>
            <person name="Park H.-J."/>
            <person name="Ramirez L."/>
            <person name="Alfaro M."/>
            <person name="Sun H."/>
            <person name="Tritt A."/>
            <person name="Yoshinaga Y."/>
            <person name="Zwiers L.-H."/>
            <person name="Turgeon B."/>
            <person name="Goodwin S."/>
            <person name="Spatafora J."/>
            <person name="Crous P."/>
            <person name="Grigoriev I."/>
        </authorList>
    </citation>
    <scope>NUCLEOTIDE SEQUENCE</scope>
    <source>
        <strain evidence="2">CBS 115976</strain>
    </source>
</reference>
<evidence type="ECO:0000313" key="2">
    <source>
        <dbReference type="EMBL" id="KAF2670597.1"/>
    </source>
</evidence>
<dbReference type="AlphaFoldDB" id="A0A6A6UGM6"/>
<evidence type="ECO:0000313" key="3">
    <source>
        <dbReference type="Proteomes" id="UP000799302"/>
    </source>
</evidence>
<proteinExistence type="predicted"/>
<sequence length="345" mass="37795">MSTVKSADMAPNERGSLSIFIHSQFFGKHRPPPDSTDLSSKTAVVSGANVGLGFECCRQLLHFKLSHLVLAVRSIQRGEEAAAKLKTEYPKAVIEVMQLDMLSYDSIQAFVQNISKLPRIDIAILNAGMVAPEFVINEATGHERVIQTNYLSTMLLSILLLPVLKSNSSTGIPGRLTIVGSGVSYFAKMPNQNENPLLASFDDTKIMAWDPNERYFSSKVMVSMGLTKIVEYVNPDDVIVNVVDPGYCKGSDLHRDVHGILSAIIGFSKTLTARTAVVGASTYLDAAVVRGKDSHGCFLMDWDVKPFPKLMHGEQGRKIADKLWAETMKEFEFANAKGILEGLKA</sequence>
<protein>
    <submittedName>
        <fullName evidence="2">Short-chain dehydrogenase</fullName>
    </submittedName>
</protein>
<gene>
    <name evidence="2" type="ORF">BT63DRAFT_454783</name>
</gene>
<dbReference type="SUPFAM" id="SSF51735">
    <property type="entry name" value="NAD(P)-binding Rossmann-fold domains"/>
    <property type="match status" value="1"/>
</dbReference>
<accession>A0A6A6UGM6</accession>
<dbReference type="GO" id="GO:0016491">
    <property type="term" value="F:oxidoreductase activity"/>
    <property type="evidence" value="ECO:0007669"/>
    <property type="project" value="UniProtKB-KW"/>
</dbReference>
<dbReference type="EMBL" id="MU004234">
    <property type="protein sequence ID" value="KAF2670597.1"/>
    <property type="molecule type" value="Genomic_DNA"/>
</dbReference>
<keyword evidence="1" id="KW-0560">Oxidoreductase</keyword>
<name>A0A6A6UGM6_9PEZI</name>
<dbReference type="PRINTS" id="PR00081">
    <property type="entry name" value="GDHRDH"/>
</dbReference>